<sequence length="603" mass="65636">MIALLRKEWREHWRFILVLHLIGSVIFGLLWVAAHTAVSPLQAWRSQLVMFGTLAAIVMPNRLVMREYGLGTQLFLEVLPIGRGTVLLTKWLAGWCALMLFFVPAFGIALFAVRDQVYLRADLAGLVALRSIVYLLFVYTGAFAIALTLRFRFVVWGLLFLFVATLSDRVQLPVAQWPPFLVAGEALALLGAPPPWREIAITAALAAGLMGVCLALAVSARGALAVVLARRMSSRARTLVALAFGVVAGLSTLIEKRVPPPPFHLEQAVASTAEPTVRVGWIDDVGGVPPARLAAQLSSDLAAMRAWLGLRDLAPVALVPDAWREAHEIGFGKAPPNQLLVRAALGAPELALPQLREMVRIVEILDQSPAYTWREDRTWLLRGFSAWWEAGRTEGYTLLLRRRADLAARLLRAYGLDDEAALRRADTTDELLGECLGSAYAWRAVQTLHDRLGPARYQALMRAALGQPSSDDGRSLVRVAATADLLAQAGLPLSQLALAMRQDRSPAPPSALRVEAARLEGTVSELRYRIVGAAPTGLTVRYKALRPGEPAVDSVTTWWAGAKTSGVLPATFAAGSRVFVMAEAFDPALGCRYRLGAVRKELP</sequence>
<gene>
    <name evidence="2" type="ORF">NX782_11080</name>
</gene>
<keyword evidence="1" id="KW-0812">Transmembrane</keyword>
<proteinExistence type="predicted"/>
<evidence type="ECO:0000313" key="2">
    <source>
        <dbReference type="EMBL" id="MCS0589745.1"/>
    </source>
</evidence>
<comment type="caution">
    <text evidence="2">The sequence shown here is derived from an EMBL/GenBank/DDBJ whole genome shotgun (WGS) entry which is preliminary data.</text>
</comment>
<dbReference type="Proteomes" id="UP001205560">
    <property type="component" value="Unassembled WGS sequence"/>
</dbReference>
<dbReference type="EMBL" id="JANUGX010000011">
    <property type="protein sequence ID" value="MCS0589745.1"/>
    <property type="molecule type" value="Genomic_DNA"/>
</dbReference>
<feature type="transmembrane region" description="Helical" evidence="1">
    <location>
        <begin position="12"/>
        <end position="34"/>
    </location>
</feature>
<protein>
    <recommendedName>
        <fullName evidence="4">ABC-type transport system involved in multi-copper enzyme maturation, permease component</fullName>
    </recommendedName>
</protein>
<keyword evidence="3" id="KW-1185">Reference proteome</keyword>
<keyword evidence="1" id="KW-0472">Membrane</keyword>
<evidence type="ECO:0008006" key="4">
    <source>
        <dbReference type="Google" id="ProtNLM"/>
    </source>
</evidence>
<organism evidence="2 3">
    <name type="scientific">Massilia norwichensis</name>
    <dbReference type="NCBI Taxonomy" id="1442366"/>
    <lineage>
        <taxon>Bacteria</taxon>
        <taxon>Pseudomonadati</taxon>
        <taxon>Pseudomonadota</taxon>
        <taxon>Betaproteobacteria</taxon>
        <taxon>Burkholderiales</taxon>
        <taxon>Oxalobacteraceae</taxon>
        <taxon>Telluria group</taxon>
        <taxon>Massilia</taxon>
    </lineage>
</organism>
<feature type="transmembrane region" description="Helical" evidence="1">
    <location>
        <begin position="236"/>
        <end position="254"/>
    </location>
</feature>
<name>A0ABT2A6C0_9BURK</name>
<keyword evidence="1" id="KW-1133">Transmembrane helix</keyword>
<evidence type="ECO:0000256" key="1">
    <source>
        <dbReference type="SAM" id="Phobius"/>
    </source>
</evidence>
<reference evidence="2 3" key="1">
    <citation type="submission" date="2022-08" db="EMBL/GenBank/DDBJ databases">
        <title>Reclassification of Massilia species as members of the genera Telluria, Duganella, Pseudoduganella, Mokoshia gen. nov. and Zemynaea gen. nov. using orthogonal and non-orthogonal genome-based approaches.</title>
        <authorList>
            <person name="Bowman J.P."/>
        </authorList>
    </citation>
    <scope>NUCLEOTIDE SEQUENCE [LARGE SCALE GENOMIC DNA]</scope>
    <source>
        <strain evidence="2 3">LMG 28164</strain>
    </source>
</reference>
<accession>A0ABT2A6C0</accession>
<feature type="transmembrane region" description="Helical" evidence="1">
    <location>
        <begin position="199"/>
        <end position="224"/>
    </location>
</feature>
<dbReference type="RefSeq" id="WP_258845509.1">
    <property type="nucleotide sequence ID" value="NZ_JANUGX010000011.1"/>
</dbReference>
<feature type="transmembrane region" description="Helical" evidence="1">
    <location>
        <begin position="92"/>
        <end position="113"/>
    </location>
</feature>
<evidence type="ECO:0000313" key="3">
    <source>
        <dbReference type="Proteomes" id="UP001205560"/>
    </source>
</evidence>
<feature type="transmembrane region" description="Helical" evidence="1">
    <location>
        <begin position="125"/>
        <end position="146"/>
    </location>
</feature>